<evidence type="ECO:0000256" key="4">
    <source>
        <dbReference type="ARBA" id="ARBA00022840"/>
    </source>
</evidence>
<proteinExistence type="predicted"/>
<dbReference type="InterPro" id="IPR003439">
    <property type="entry name" value="ABC_transporter-like_ATP-bd"/>
</dbReference>
<dbReference type="GO" id="GO:0015416">
    <property type="term" value="F:ABC-type phosphonate transporter activity"/>
    <property type="evidence" value="ECO:0007669"/>
    <property type="project" value="InterPro"/>
</dbReference>
<organism evidence="8 9">
    <name type="scientific">Candidatus Methylomirabilis limnetica</name>
    <dbReference type="NCBI Taxonomy" id="2033718"/>
    <lineage>
        <taxon>Bacteria</taxon>
        <taxon>Candidatus Methylomirabilota</taxon>
        <taxon>Candidatus Methylomirabilia</taxon>
        <taxon>Candidatus Methylomirabilales</taxon>
        <taxon>Candidatus Methylomirabilaceae</taxon>
        <taxon>Candidatus Methylomirabilis</taxon>
    </lineage>
</organism>
<dbReference type="InterPro" id="IPR027417">
    <property type="entry name" value="P-loop_NTPase"/>
</dbReference>
<reference evidence="8 9" key="1">
    <citation type="submission" date="2017-09" db="EMBL/GenBank/DDBJ databases">
        <title>Bloom of a denitrifying methanotroph, Candidatus Methylomirabilis limnetica, in a deep stratified lake.</title>
        <authorList>
            <person name="Graf J.S."/>
            <person name="Marchant H.K."/>
            <person name="Tienken D."/>
            <person name="Hach P.F."/>
            <person name="Brand A."/>
            <person name="Schubert C.J."/>
            <person name="Kuypers M.M."/>
            <person name="Milucka J."/>
        </authorList>
    </citation>
    <scope>NUCLEOTIDE SEQUENCE [LARGE SCALE GENOMIC DNA]</scope>
    <source>
        <strain evidence="8 9">Zug</strain>
    </source>
</reference>
<keyword evidence="2" id="KW-1003">Cell membrane</keyword>
<dbReference type="GO" id="GO:0016887">
    <property type="term" value="F:ATP hydrolysis activity"/>
    <property type="evidence" value="ECO:0007669"/>
    <property type="project" value="InterPro"/>
</dbReference>
<evidence type="ECO:0000256" key="2">
    <source>
        <dbReference type="ARBA" id="ARBA00022475"/>
    </source>
</evidence>
<evidence type="ECO:0000256" key="3">
    <source>
        <dbReference type="ARBA" id="ARBA00022741"/>
    </source>
</evidence>
<keyword evidence="4 8" id="KW-0067">ATP-binding</keyword>
<evidence type="ECO:0000313" key="8">
    <source>
        <dbReference type="EMBL" id="PTL35574.1"/>
    </source>
</evidence>
<dbReference type="GO" id="GO:0016020">
    <property type="term" value="C:membrane"/>
    <property type="evidence" value="ECO:0007669"/>
    <property type="project" value="InterPro"/>
</dbReference>
<evidence type="ECO:0000256" key="1">
    <source>
        <dbReference type="ARBA" id="ARBA00022448"/>
    </source>
</evidence>
<dbReference type="CDD" id="cd03256">
    <property type="entry name" value="ABC_PhnC_transporter"/>
    <property type="match status" value="1"/>
</dbReference>
<dbReference type="PANTHER" id="PTHR43166:SF6">
    <property type="entry name" value="PHOSPHONATES IMPORT ATP-BINDING PROTEIN PHNC"/>
    <property type="match status" value="1"/>
</dbReference>
<gene>
    <name evidence="8" type="ORF">CLG94_07280</name>
</gene>
<keyword evidence="1" id="KW-0813">Transport</keyword>
<evidence type="ECO:0000256" key="5">
    <source>
        <dbReference type="ARBA" id="ARBA00022967"/>
    </source>
</evidence>
<comment type="caution">
    <text evidence="8">The sequence shown here is derived from an EMBL/GenBank/DDBJ whole genome shotgun (WGS) entry which is preliminary data.</text>
</comment>
<protein>
    <submittedName>
        <fullName evidence="8">ABC transporter ATP-binding protein</fullName>
    </submittedName>
</protein>
<dbReference type="InterPro" id="IPR050086">
    <property type="entry name" value="MetN_ABC_transporter-like"/>
</dbReference>
<feature type="domain" description="ABC transporter" evidence="7">
    <location>
        <begin position="2"/>
        <end position="246"/>
    </location>
</feature>
<dbReference type="EMBL" id="NVQC01000022">
    <property type="protein sequence ID" value="PTL35574.1"/>
    <property type="molecule type" value="Genomic_DNA"/>
</dbReference>
<dbReference type="GO" id="GO:0005524">
    <property type="term" value="F:ATP binding"/>
    <property type="evidence" value="ECO:0007669"/>
    <property type="project" value="UniProtKB-KW"/>
</dbReference>
<name>A0A2T4TWS9_9BACT</name>
<dbReference type="InterPro" id="IPR003593">
    <property type="entry name" value="AAA+_ATPase"/>
</dbReference>
<dbReference type="SUPFAM" id="SSF52540">
    <property type="entry name" value="P-loop containing nucleoside triphosphate hydrolases"/>
    <property type="match status" value="1"/>
</dbReference>
<dbReference type="InterPro" id="IPR017871">
    <property type="entry name" value="ABC_transporter-like_CS"/>
</dbReference>
<evidence type="ECO:0000259" key="7">
    <source>
        <dbReference type="PROSITE" id="PS50893"/>
    </source>
</evidence>
<keyword evidence="5" id="KW-1278">Translocase</keyword>
<keyword evidence="3" id="KW-0547">Nucleotide-binding</keyword>
<reference evidence="9" key="2">
    <citation type="journal article" date="2018" name="Environ. Microbiol.">
        <title>Bloom of a denitrifying methanotroph, 'Candidatus Methylomirabilis limnetica', in a deep stratified lake.</title>
        <authorList>
            <person name="Graf J.S."/>
            <person name="Mayr M.J."/>
            <person name="Marchant H.K."/>
            <person name="Tienken D."/>
            <person name="Hach P.F."/>
            <person name="Brand A."/>
            <person name="Schubert C.J."/>
            <person name="Kuypers M.M."/>
            <person name="Milucka J."/>
        </authorList>
    </citation>
    <scope>NUCLEOTIDE SEQUENCE [LARGE SCALE GENOMIC DNA]</scope>
    <source>
        <strain evidence="9">Zug</strain>
    </source>
</reference>
<dbReference type="Pfam" id="PF00005">
    <property type="entry name" value="ABC_tran"/>
    <property type="match status" value="1"/>
</dbReference>
<keyword evidence="9" id="KW-1185">Reference proteome</keyword>
<evidence type="ECO:0000313" key="9">
    <source>
        <dbReference type="Proteomes" id="UP000241436"/>
    </source>
</evidence>
<keyword evidence="6" id="KW-0472">Membrane</keyword>
<dbReference type="OrthoDB" id="9802264at2"/>
<dbReference type="PANTHER" id="PTHR43166">
    <property type="entry name" value="AMINO ACID IMPORT ATP-BINDING PROTEIN"/>
    <property type="match status" value="1"/>
</dbReference>
<dbReference type="Proteomes" id="UP000241436">
    <property type="component" value="Unassembled WGS sequence"/>
</dbReference>
<dbReference type="RefSeq" id="WP_107562206.1">
    <property type="nucleotide sequence ID" value="NZ_NVQC01000022.1"/>
</dbReference>
<dbReference type="AlphaFoldDB" id="A0A2T4TWS9"/>
<dbReference type="PROSITE" id="PS50893">
    <property type="entry name" value="ABC_TRANSPORTER_2"/>
    <property type="match status" value="1"/>
</dbReference>
<evidence type="ECO:0000256" key="6">
    <source>
        <dbReference type="ARBA" id="ARBA00023136"/>
    </source>
</evidence>
<sequence>MYMLDRVSKVFAGRIVAVDDLDLNIRQGERVALIGPSGAGKTTLFRMLNLTIPPTSGSLLFDGLDIGRFSGRRLREVRRRIGTIYQQHNLIPRLQVVHNVLAGKLGTWSTWQAVRSLIRPTEVDLASLALRQVGIAEKLYDRTETLSGGQQQRVAIARMLVQNPEVILADEPVSSVDPALASGIVKLLIDLSRTTRKTLIMNLHSVDLALAHFPRVIGLKDGKMSFDLAAPAVTDDHLTALYSGSQTETAEEEASIRAKQRSLYSCQPHLTS</sequence>
<dbReference type="InterPro" id="IPR012693">
    <property type="entry name" value="ABC_transpr_PhnC"/>
</dbReference>
<accession>A0A2T4TWS9</accession>
<dbReference type="SMART" id="SM00382">
    <property type="entry name" value="AAA"/>
    <property type="match status" value="1"/>
</dbReference>
<dbReference type="PROSITE" id="PS00211">
    <property type="entry name" value="ABC_TRANSPORTER_1"/>
    <property type="match status" value="1"/>
</dbReference>
<dbReference type="Gene3D" id="3.40.50.300">
    <property type="entry name" value="P-loop containing nucleotide triphosphate hydrolases"/>
    <property type="match status" value="1"/>
</dbReference>